<dbReference type="GO" id="GO:0003723">
    <property type="term" value="F:RNA binding"/>
    <property type="evidence" value="ECO:0007669"/>
    <property type="project" value="InterPro"/>
</dbReference>
<feature type="compositionally biased region" description="Basic and acidic residues" evidence="1">
    <location>
        <begin position="363"/>
        <end position="382"/>
    </location>
</feature>
<dbReference type="AlphaFoldDB" id="A0A409VBL1"/>
<gene>
    <name evidence="3" type="ORF">CVT26_002079</name>
</gene>
<feature type="compositionally biased region" description="Polar residues" evidence="1">
    <location>
        <begin position="50"/>
        <end position="59"/>
    </location>
</feature>
<dbReference type="PANTHER" id="PTHR13309:SF0">
    <property type="entry name" value="FMR1-INTERACTING PROTEIN NUFIP1"/>
    <property type="match status" value="1"/>
</dbReference>
<name>A0A409VBL1_9AGAR</name>
<evidence type="ECO:0000259" key="2">
    <source>
        <dbReference type="Pfam" id="PF10453"/>
    </source>
</evidence>
<dbReference type="OrthoDB" id="273070at2759"/>
<feature type="compositionally biased region" description="Basic and acidic residues" evidence="1">
    <location>
        <begin position="232"/>
        <end position="244"/>
    </location>
</feature>
<feature type="compositionally biased region" description="Basic and acidic residues" evidence="1">
    <location>
        <begin position="162"/>
        <end position="172"/>
    </location>
</feature>
<dbReference type="Proteomes" id="UP000284706">
    <property type="component" value="Unassembled WGS sequence"/>
</dbReference>
<keyword evidence="4" id="KW-1185">Reference proteome</keyword>
<dbReference type="Pfam" id="PF10453">
    <property type="entry name" value="NUFIP1"/>
    <property type="match status" value="1"/>
</dbReference>
<dbReference type="GO" id="GO:0005634">
    <property type="term" value="C:nucleus"/>
    <property type="evidence" value="ECO:0007669"/>
    <property type="project" value="TreeGrafter"/>
</dbReference>
<feature type="region of interest" description="Disordered" evidence="1">
    <location>
        <begin position="50"/>
        <end position="69"/>
    </location>
</feature>
<evidence type="ECO:0000313" key="4">
    <source>
        <dbReference type="Proteomes" id="UP000284706"/>
    </source>
</evidence>
<protein>
    <recommendedName>
        <fullName evidence="2">FMR1-interacting protein 1 conserved domain-containing protein</fullName>
    </recommendedName>
</protein>
<dbReference type="STRING" id="231916.A0A409VBL1"/>
<proteinExistence type="predicted"/>
<dbReference type="InParanoid" id="A0A409VBL1"/>
<feature type="compositionally biased region" description="Pro residues" evidence="1">
    <location>
        <begin position="305"/>
        <end position="314"/>
    </location>
</feature>
<dbReference type="GO" id="GO:0000492">
    <property type="term" value="P:box C/D snoRNP assembly"/>
    <property type="evidence" value="ECO:0007669"/>
    <property type="project" value="TreeGrafter"/>
</dbReference>
<evidence type="ECO:0000313" key="3">
    <source>
        <dbReference type="EMBL" id="PPQ64372.1"/>
    </source>
</evidence>
<dbReference type="InterPro" id="IPR019496">
    <property type="entry name" value="NUFIP1_cons_dom"/>
</dbReference>
<reference evidence="3 4" key="1">
    <citation type="journal article" date="2018" name="Evol. Lett.">
        <title>Horizontal gene cluster transfer increased hallucinogenic mushroom diversity.</title>
        <authorList>
            <person name="Reynolds H.T."/>
            <person name="Vijayakumar V."/>
            <person name="Gluck-Thaler E."/>
            <person name="Korotkin H.B."/>
            <person name="Matheny P.B."/>
            <person name="Slot J.C."/>
        </authorList>
    </citation>
    <scope>NUCLEOTIDE SEQUENCE [LARGE SCALE GENOMIC DNA]</scope>
    <source>
        <strain evidence="3 4">SRW20</strain>
    </source>
</reference>
<feature type="region of interest" description="Disordered" evidence="1">
    <location>
        <begin position="361"/>
        <end position="382"/>
    </location>
</feature>
<dbReference type="InterPro" id="IPR039136">
    <property type="entry name" value="NUFIP1-like"/>
</dbReference>
<feature type="domain" description="FMR1-interacting protein 1 conserved" evidence="2">
    <location>
        <begin position="125"/>
        <end position="176"/>
    </location>
</feature>
<dbReference type="EMBL" id="NHYE01005667">
    <property type="protein sequence ID" value="PPQ64372.1"/>
    <property type="molecule type" value="Genomic_DNA"/>
</dbReference>
<accession>A0A409VBL1</accession>
<comment type="caution">
    <text evidence="3">The sequence shown here is derived from an EMBL/GenBank/DDBJ whole genome shotgun (WGS) entry which is preliminary data.</text>
</comment>
<feature type="region of interest" description="Disordered" evidence="1">
    <location>
        <begin position="162"/>
        <end position="316"/>
    </location>
</feature>
<dbReference type="PANTHER" id="PTHR13309">
    <property type="entry name" value="NUCLEAR FRAGILE X MENTAL RETARDATION PROTEIN INTERACTING PROTEIN 1"/>
    <property type="match status" value="1"/>
</dbReference>
<sequence>MYPPPHPAQSTNNAYQSASYNAFYPAYYNSHYMQAYSQQRVVNQNAGVGVSSSRVQGNDSGRDARSNSMPFGYQPGNSRCSHPGCTFTGSAKTVEIHMMDRHLIYPPGWDKRKKKPEWDADPSLKGKPIPIQGTNIILDTPEILEAWINERKSRFPTAARVEEKKRKFEEAVSRGQLDLSESRWPNKRRNMGTSAPSGPEQRQRSRQANSRGRFQDRVHRGTRGVSHPVVAHRIDEKRPSETTRQKSPSILSDSQSESDDDSGSNGQPEALSSKLVPVEGISVTEDDSHAFRATSTARPAAKKPPSQPKLPPKNPFASRPTLLRNLLLPEIRVTVSNLSQAIRFLVDNDFLRDVELKPGQAAESHKIEVLKPGQSKENENVT</sequence>
<evidence type="ECO:0000256" key="1">
    <source>
        <dbReference type="SAM" id="MobiDB-lite"/>
    </source>
</evidence>
<organism evidence="3 4">
    <name type="scientific">Gymnopilus dilepis</name>
    <dbReference type="NCBI Taxonomy" id="231916"/>
    <lineage>
        <taxon>Eukaryota</taxon>
        <taxon>Fungi</taxon>
        <taxon>Dikarya</taxon>
        <taxon>Basidiomycota</taxon>
        <taxon>Agaricomycotina</taxon>
        <taxon>Agaricomycetes</taxon>
        <taxon>Agaricomycetidae</taxon>
        <taxon>Agaricales</taxon>
        <taxon>Agaricineae</taxon>
        <taxon>Hymenogastraceae</taxon>
        <taxon>Gymnopilus</taxon>
    </lineage>
</organism>